<evidence type="ECO:0000313" key="12">
    <source>
        <dbReference type="Proteomes" id="UP000306317"/>
    </source>
</evidence>
<evidence type="ECO:0000256" key="6">
    <source>
        <dbReference type="ARBA" id="ARBA00023136"/>
    </source>
</evidence>
<evidence type="ECO:0000256" key="3">
    <source>
        <dbReference type="ARBA" id="ARBA00022448"/>
    </source>
</evidence>
<accession>A0A4S3KEG2</accession>
<evidence type="ECO:0000256" key="5">
    <source>
        <dbReference type="ARBA" id="ARBA00022519"/>
    </source>
</evidence>
<name>A0A4S3KEG2_9GAMM</name>
<evidence type="ECO:0000313" key="11">
    <source>
        <dbReference type="EMBL" id="THD06923.1"/>
    </source>
</evidence>
<dbReference type="Proteomes" id="UP000306317">
    <property type="component" value="Unassembled WGS sequence"/>
</dbReference>
<evidence type="ECO:0000256" key="4">
    <source>
        <dbReference type="ARBA" id="ARBA00022475"/>
    </source>
</evidence>
<feature type="domain" description="Multidrug resistance protein MdtA-like C-terminal permuted SH3" evidence="10">
    <location>
        <begin position="302"/>
        <end position="360"/>
    </location>
</feature>
<dbReference type="Pfam" id="PF25944">
    <property type="entry name" value="Beta-barrel_RND"/>
    <property type="match status" value="1"/>
</dbReference>
<dbReference type="SUPFAM" id="SSF111369">
    <property type="entry name" value="HlyD-like secretion proteins"/>
    <property type="match status" value="1"/>
</dbReference>
<dbReference type="InterPro" id="IPR058627">
    <property type="entry name" value="MdtA-like_C"/>
</dbReference>
<dbReference type="PANTHER" id="PTHR30469">
    <property type="entry name" value="MULTIDRUG RESISTANCE PROTEIN MDTA"/>
    <property type="match status" value="1"/>
</dbReference>
<comment type="subcellular location">
    <subcellularLocation>
        <location evidence="1">Cell membrane</location>
    </subcellularLocation>
</comment>
<protein>
    <submittedName>
        <fullName evidence="11">Efflux transporter periplasmic adaptor subunit</fullName>
    </submittedName>
</protein>
<dbReference type="Pfam" id="PF25967">
    <property type="entry name" value="RND-MFP_C"/>
    <property type="match status" value="1"/>
</dbReference>
<dbReference type="AlphaFoldDB" id="A0A4S3KEG2"/>
<keyword evidence="6" id="KW-0472">Membrane</keyword>
<evidence type="ECO:0000259" key="9">
    <source>
        <dbReference type="Pfam" id="PF25944"/>
    </source>
</evidence>
<sequence>MPQPNRKKLLLVVALLLAGGVAVRQLWRWHDAAAGVQAAPAQQAVPVRVAIAQRGDIDLTLKVIGSAQAWSTVTVQSRVSGQLQALSFKPGGHVANGDAIIRLDPSLLQSQLDEAKGNLARDQAQYANAQALLKRYGPLLKDGYVAKSAYDAAKANAGLYAAAMKADQAAVELARTQLDYATIRAPFDGIAGAPLVYPGAQVSANSTDLVVLNQVQPIHIRFAVPEAELAGLKAAHARGAVPVTVRVPGKAAPMQATLDFIDNAVDASTGTILLKARYANEDDELTPGQFVEVTLPTARLADVVSVPAVALQNSPRGSFVFVVDADGVVHQRMVTVGSGANDRVVVSKGLGGGERVVTDGQLLLVDGARVRVLSDG</sequence>
<dbReference type="InterPro" id="IPR058624">
    <property type="entry name" value="MdtA-like_HH"/>
</dbReference>
<evidence type="ECO:0000259" key="7">
    <source>
        <dbReference type="Pfam" id="PF25876"/>
    </source>
</evidence>
<dbReference type="GO" id="GO:0015562">
    <property type="term" value="F:efflux transmembrane transporter activity"/>
    <property type="evidence" value="ECO:0007669"/>
    <property type="project" value="TreeGrafter"/>
</dbReference>
<dbReference type="EMBL" id="MWIO01000030">
    <property type="protein sequence ID" value="THD06923.1"/>
    <property type="molecule type" value="Genomic_DNA"/>
</dbReference>
<dbReference type="Pfam" id="PF25876">
    <property type="entry name" value="HH_MFP_RND"/>
    <property type="match status" value="1"/>
</dbReference>
<dbReference type="Pfam" id="PF25917">
    <property type="entry name" value="BSH_RND"/>
    <property type="match status" value="1"/>
</dbReference>
<feature type="domain" description="Multidrug resistance protein MdtA-like beta-barrel" evidence="9">
    <location>
        <begin position="217"/>
        <end position="295"/>
    </location>
</feature>
<keyword evidence="4" id="KW-1003">Cell membrane</keyword>
<dbReference type="InterPro" id="IPR006143">
    <property type="entry name" value="RND_pump_MFP"/>
</dbReference>
<keyword evidence="3" id="KW-0813">Transport</keyword>
<organism evidence="11 12">
    <name type="scientific">Rhodanobacter lindaniclasticus</name>
    <dbReference type="NCBI Taxonomy" id="75310"/>
    <lineage>
        <taxon>Bacteria</taxon>
        <taxon>Pseudomonadati</taxon>
        <taxon>Pseudomonadota</taxon>
        <taxon>Gammaproteobacteria</taxon>
        <taxon>Lysobacterales</taxon>
        <taxon>Rhodanobacteraceae</taxon>
        <taxon>Rhodanobacter</taxon>
    </lineage>
</organism>
<feature type="domain" description="Multidrug resistance protein MdtA-like alpha-helical hairpin" evidence="7">
    <location>
        <begin position="111"/>
        <end position="181"/>
    </location>
</feature>
<comment type="similarity">
    <text evidence="2">Belongs to the membrane fusion protein (MFP) (TC 8.A.1) family.</text>
</comment>
<keyword evidence="12" id="KW-1185">Reference proteome</keyword>
<dbReference type="Gene3D" id="1.10.287.470">
    <property type="entry name" value="Helix hairpin bin"/>
    <property type="match status" value="1"/>
</dbReference>
<reference evidence="11 12" key="1">
    <citation type="submission" date="2017-02" db="EMBL/GenBank/DDBJ databases">
        <title>Whole genome sequencing of Rhodanobacter lindaniclasticus DSM 17932.</title>
        <authorList>
            <person name="Kumar S."/>
            <person name="Patil P."/>
            <person name="Patil P.B."/>
        </authorList>
    </citation>
    <scope>NUCLEOTIDE SEQUENCE [LARGE SCALE GENOMIC DNA]</scope>
    <source>
        <strain evidence="11 12">DSM 17932</strain>
    </source>
</reference>
<proteinExistence type="inferred from homology"/>
<dbReference type="RefSeq" id="WP_136258799.1">
    <property type="nucleotide sequence ID" value="NZ_MWIO01000030.1"/>
</dbReference>
<dbReference type="Gene3D" id="2.40.420.20">
    <property type="match status" value="1"/>
</dbReference>
<dbReference type="Gene3D" id="2.40.30.170">
    <property type="match status" value="1"/>
</dbReference>
<feature type="domain" description="Multidrug resistance protein MdtA-like barrel-sandwich hybrid" evidence="8">
    <location>
        <begin position="72"/>
        <end position="212"/>
    </location>
</feature>
<dbReference type="InterPro" id="IPR058626">
    <property type="entry name" value="MdtA-like_b-barrel"/>
</dbReference>
<dbReference type="NCBIfam" id="TIGR01730">
    <property type="entry name" value="RND_mfp"/>
    <property type="match status" value="1"/>
</dbReference>
<keyword evidence="5" id="KW-0997">Cell inner membrane</keyword>
<gene>
    <name evidence="11" type="ORF">B1991_11380</name>
</gene>
<dbReference type="OrthoDB" id="9783047at2"/>
<dbReference type="Gene3D" id="2.40.50.100">
    <property type="match status" value="1"/>
</dbReference>
<dbReference type="PANTHER" id="PTHR30469:SF36">
    <property type="entry name" value="BLL3903 PROTEIN"/>
    <property type="match status" value="1"/>
</dbReference>
<evidence type="ECO:0000259" key="8">
    <source>
        <dbReference type="Pfam" id="PF25917"/>
    </source>
</evidence>
<evidence type="ECO:0000256" key="2">
    <source>
        <dbReference type="ARBA" id="ARBA00009477"/>
    </source>
</evidence>
<evidence type="ECO:0000259" key="10">
    <source>
        <dbReference type="Pfam" id="PF25967"/>
    </source>
</evidence>
<dbReference type="InterPro" id="IPR058625">
    <property type="entry name" value="MdtA-like_BSH"/>
</dbReference>
<comment type="caution">
    <text evidence="11">The sequence shown here is derived from an EMBL/GenBank/DDBJ whole genome shotgun (WGS) entry which is preliminary data.</text>
</comment>
<dbReference type="GO" id="GO:1990281">
    <property type="term" value="C:efflux pump complex"/>
    <property type="evidence" value="ECO:0007669"/>
    <property type="project" value="TreeGrafter"/>
</dbReference>
<evidence type="ECO:0000256" key="1">
    <source>
        <dbReference type="ARBA" id="ARBA00004236"/>
    </source>
</evidence>